<evidence type="ECO:0000313" key="5">
    <source>
        <dbReference type="Proteomes" id="UP000076765"/>
    </source>
</evidence>
<reference evidence="4 6" key="2">
    <citation type="submission" date="2018-06" db="EMBL/GenBank/DDBJ databases">
        <authorList>
            <consortium name="Pathogen Informatics"/>
            <person name="Doyle S."/>
        </authorList>
    </citation>
    <scope>NUCLEOTIDE SEQUENCE [LARGE SCALE GENOMIC DNA]</scope>
    <source>
        <strain evidence="4 6">NCTC11227</strain>
    </source>
</reference>
<dbReference type="Pfam" id="PF01476">
    <property type="entry name" value="LysM"/>
    <property type="match status" value="1"/>
</dbReference>
<evidence type="ECO:0000313" key="3">
    <source>
        <dbReference type="EMBL" id="ANB91751.1"/>
    </source>
</evidence>
<dbReference type="CDD" id="cd00118">
    <property type="entry name" value="LysM"/>
    <property type="match status" value="1"/>
</dbReference>
<sequence length="301" mass="31726">MDVAHKETTNSLMAPLKATALLIGACGALTLVGCASKPTYNGGASNQKIVTNSRGVPNRYMVKQGDTVSKIAERYGLDWRELGRMNGLDSKYTIYTGQYLTLWQGKGDTAGRTPTLSVQRTPAPTTARAPTPVASTPPRATTLPPPPAPSYTPPPAPSYTPPPAANAPLSVGSAGLMQFRYPVGSSNPVVRRYGTTTINGQSVTSQGMWFSGRGGDAVLASRSGTVIHADGNIDGAMIAIAHTDGFMSNYFHIQNAEVKSGQTVQAGQKIASMRAQPDGAALLEFRISRNSSYIDPLSVLK</sequence>
<dbReference type="InterPro" id="IPR018392">
    <property type="entry name" value="LysM"/>
</dbReference>
<dbReference type="EMBL" id="CP011158">
    <property type="protein sequence ID" value="ANB91751.1"/>
    <property type="molecule type" value="Genomic_DNA"/>
</dbReference>
<evidence type="ECO:0000313" key="4">
    <source>
        <dbReference type="EMBL" id="STY87445.1"/>
    </source>
</evidence>
<reference evidence="3 5" key="1">
    <citation type="submission" date="2015-04" db="EMBL/GenBank/DDBJ databases">
        <authorList>
            <person name="Calcutt M.J."/>
            <person name="Foecking M.F."/>
        </authorList>
    </citation>
    <scope>NUCLEOTIDE SEQUENCE [LARGE SCALE GENOMIC DNA]</scope>
    <source>
        <strain evidence="3 5">199/55</strain>
    </source>
</reference>
<dbReference type="PANTHER" id="PTHR21666:SF270">
    <property type="entry name" value="MUREIN HYDROLASE ACTIVATOR ENVC"/>
    <property type="match status" value="1"/>
</dbReference>
<dbReference type="Gene3D" id="2.70.70.10">
    <property type="entry name" value="Glucose Permease (Domain IIA)"/>
    <property type="match status" value="1"/>
</dbReference>
<evidence type="ECO:0000313" key="6">
    <source>
        <dbReference type="Proteomes" id="UP000255102"/>
    </source>
</evidence>
<dbReference type="SUPFAM" id="SSF51261">
    <property type="entry name" value="Duplicated hybrid motif"/>
    <property type="match status" value="1"/>
</dbReference>
<dbReference type="InterPro" id="IPR050570">
    <property type="entry name" value="Cell_wall_metabolism_enzyme"/>
</dbReference>
<dbReference type="InterPro" id="IPR011055">
    <property type="entry name" value="Dup_hybrid_motif"/>
</dbReference>
<protein>
    <submittedName>
        <fullName evidence="4">Murein hydrolase activator NlpD</fullName>
    </submittedName>
</protein>
<keyword evidence="5" id="KW-1185">Reference proteome</keyword>
<dbReference type="AlphaFoldDB" id="A0A378PL13"/>
<dbReference type="Proteomes" id="UP000255102">
    <property type="component" value="Unassembled WGS sequence"/>
</dbReference>
<dbReference type="InterPro" id="IPR036779">
    <property type="entry name" value="LysM_dom_sf"/>
</dbReference>
<feature type="domain" description="LysM" evidence="2">
    <location>
        <begin position="58"/>
        <end position="102"/>
    </location>
</feature>
<dbReference type="EMBL" id="UGPW01000001">
    <property type="protein sequence ID" value="STY87445.1"/>
    <property type="molecule type" value="Genomic_DNA"/>
</dbReference>
<dbReference type="STRING" id="29433.MOVS_06935"/>
<dbReference type="PROSITE" id="PS51782">
    <property type="entry name" value="LYSM"/>
    <property type="match status" value="1"/>
</dbReference>
<dbReference type="SMART" id="SM00257">
    <property type="entry name" value="LysM"/>
    <property type="match status" value="1"/>
</dbReference>
<dbReference type="CDD" id="cd12797">
    <property type="entry name" value="M23_peptidase"/>
    <property type="match status" value="1"/>
</dbReference>
<keyword evidence="4" id="KW-0378">Hydrolase</keyword>
<dbReference type="PROSITE" id="PS51257">
    <property type="entry name" value="PROKAR_LIPOPROTEIN"/>
    <property type="match status" value="1"/>
</dbReference>
<dbReference type="GO" id="GO:0004222">
    <property type="term" value="F:metalloendopeptidase activity"/>
    <property type="evidence" value="ECO:0007669"/>
    <property type="project" value="TreeGrafter"/>
</dbReference>
<accession>A0A378PL13</accession>
<proteinExistence type="predicted"/>
<gene>
    <name evidence="4" type="primary">nlpD</name>
    <name evidence="3" type="ORF">MOVS_06935</name>
    <name evidence="4" type="ORF">NCTC11227_01455</name>
</gene>
<dbReference type="Pfam" id="PF01551">
    <property type="entry name" value="Peptidase_M23"/>
    <property type="match status" value="1"/>
</dbReference>
<feature type="compositionally biased region" description="Pro residues" evidence="1">
    <location>
        <begin position="143"/>
        <end position="164"/>
    </location>
</feature>
<evidence type="ECO:0000256" key="1">
    <source>
        <dbReference type="SAM" id="MobiDB-lite"/>
    </source>
</evidence>
<dbReference type="PANTHER" id="PTHR21666">
    <property type="entry name" value="PEPTIDASE-RELATED"/>
    <property type="match status" value="1"/>
</dbReference>
<dbReference type="InterPro" id="IPR016047">
    <property type="entry name" value="M23ase_b-sheet_dom"/>
</dbReference>
<dbReference type="KEGG" id="moi:MOVS_06935"/>
<feature type="compositionally biased region" description="Low complexity" evidence="1">
    <location>
        <begin position="120"/>
        <end position="142"/>
    </location>
</feature>
<name>A0A378PL13_9GAMM</name>
<feature type="region of interest" description="Disordered" evidence="1">
    <location>
        <begin position="106"/>
        <end position="164"/>
    </location>
</feature>
<dbReference type="Proteomes" id="UP000076765">
    <property type="component" value="Chromosome"/>
</dbReference>
<organism evidence="4 6">
    <name type="scientific">Moraxella ovis</name>
    <dbReference type="NCBI Taxonomy" id="29433"/>
    <lineage>
        <taxon>Bacteria</taxon>
        <taxon>Pseudomonadati</taxon>
        <taxon>Pseudomonadota</taxon>
        <taxon>Gammaproteobacteria</taxon>
        <taxon>Moraxellales</taxon>
        <taxon>Moraxellaceae</taxon>
        <taxon>Moraxella</taxon>
    </lineage>
</organism>
<evidence type="ECO:0000259" key="2">
    <source>
        <dbReference type="PROSITE" id="PS51782"/>
    </source>
</evidence>
<dbReference type="Gene3D" id="3.10.350.10">
    <property type="entry name" value="LysM domain"/>
    <property type="match status" value="1"/>
</dbReference>